<dbReference type="InterPro" id="IPR003033">
    <property type="entry name" value="SCP2_sterol-bd_dom"/>
</dbReference>
<dbReference type="OrthoDB" id="3788837at2"/>
<organism evidence="2 3">
    <name type="scientific">Pseudonocardia endophytica</name>
    <dbReference type="NCBI Taxonomy" id="401976"/>
    <lineage>
        <taxon>Bacteria</taxon>
        <taxon>Bacillati</taxon>
        <taxon>Actinomycetota</taxon>
        <taxon>Actinomycetes</taxon>
        <taxon>Pseudonocardiales</taxon>
        <taxon>Pseudonocardiaceae</taxon>
        <taxon>Pseudonocardia</taxon>
    </lineage>
</organism>
<dbReference type="InterPro" id="IPR036527">
    <property type="entry name" value="SCP2_sterol-bd_dom_sf"/>
</dbReference>
<dbReference type="AlphaFoldDB" id="A0A4R1HVJ0"/>
<evidence type="ECO:0000259" key="1">
    <source>
        <dbReference type="Pfam" id="PF02036"/>
    </source>
</evidence>
<evidence type="ECO:0000313" key="2">
    <source>
        <dbReference type="EMBL" id="TCK26288.1"/>
    </source>
</evidence>
<protein>
    <submittedName>
        <fullName evidence="2">SCP-2 sterol transfer family protein</fullName>
    </submittedName>
</protein>
<feature type="domain" description="SCP2" evidence="1">
    <location>
        <begin position="47"/>
        <end position="117"/>
    </location>
</feature>
<dbReference type="Pfam" id="PF02036">
    <property type="entry name" value="SCP2"/>
    <property type="match status" value="1"/>
</dbReference>
<name>A0A4R1HVJ0_PSEEN</name>
<sequence>MALTFLSDEWCAAAMEAINANDAVHQGFKAPETFDHPMYLGLLEKDVTTYFTFKGAKLTEWSTSPLHDAVDFGLRAKVEHYREAAEGKAEAGTLLMGGQLKLVEGDVQLAIQNAAAFNAFLRTFGEIDTDWDV</sequence>
<gene>
    <name evidence="2" type="ORF">EV378_2117</name>
</gene>
<accession>A0A4R1HVJ0</accession>
<dbReference type="EMBL" id="SMFZ01000001">
    <property type="protein sequence ID" value="TCK26288.1"/>
    <property type="molecule type" value="Genomic_DNA"/>
</dbReference>
<dbReference type="Gene3D" id="3.30.1050.10">
    <property type="entry name" value="SCP2 sterol-binding domain"/>
    <property type="match status" value="1"/>
</dbReference>
<dbReference type="SUPFAM" id="SSF55718">
    <property type="entry name" value="SCP-like"/>
    <property type="match status" value="1"/>
</dbReference>
<keyword evidence="3" id="KW-1185">Reference proteome</keyword>
<evidence type="ECO:0000313" key="3">
    <source>
        <dbReference type="Proteomes" id="UP000295560"/>
    </source>
</evidence>
<dbReference type="RefSeq" id="WP_132423308.1">
    <property type="nucleotide sequence ID" value="NZ_SMFZ01000001.1"/>
</dbReference>
<comment type="caution">
    <text evidence="2">The sequence shown here is derived from an EMBL/GenBank/DDBJ whole genome shotgun (WGS) entry which is preliminary data.</text>
</comment>
<dbReference type="Proteomes" id="UP000295560">
    <property type="component" value="Unassembled WGS sequence"/>
</dbReference>
<proteinExistence type="predicted"/>
<reference evidence="2 3" key="1">
    <citation type="submission" date="2019-03" db="EMBL/GenBank/DDBJ databases">
        <title>Sequencing the genomes of 1000 actinobacteria strains.</title>
        <authorList>
            <person name="Klenk H.-P."/>
        </authorList>
    </citation>
    <scope>NUCLEOTIDE SEQUENCE [LARGE SCALE GENOMIC DNA]</scope>
    <source>
        <strain evidence="2 3">DSM 44969</strain>
    </source>
</reference>